<dbReference type="EMBL" id="VTWT01000001">
    <property type="protein sequence ID" value="KAA9346145.1"/>
    <property type="molecule type" value="Genomic_DNA"/>
</dbReference>
<protein>
    <submittedName>
        <fullName evidence="5">DUF3536 domain-containing protein</fullName>
    </submittedName>
</protein>
<proteinExistence type="inferred from homology"/>
<dbReference type="Gene3D" id="3.20.110.10">
    <property type="entry name" value="Glycoside hydrolase 38, N terminal domain"/>
    <property type="match status" value="2"/>
</dbReference>
<keyword evidence="6" id="KW-1185">Reference proteome</keyword>
<gene>
    <name evidence="5" type="ORF">F0P94_03415</name>
</gene>
<name>A0A5N1JA03_9BACT</name>
<evidence type="ECO:0000313" key="5">
    <source>
        <dbReference type="EMBL" id="KAA9346145.1"/>
    </source>
</evidence>
<dbReference type="AlphaFoldDB" id="A0A5N1JA03"/>
<dbReference type="SUPFAM" id="SSF88713">
    <property type="entry name" value="Glycoside hydrolase/deacetylase"/>
    <property type="match status" value="1"/>
</dbReference>
<comment type="caution">
    <text evidence="5">The sequence shown here is derived from an EMBL/GenBank/DDBJ whole genome shotgun (WGS) entry which is preliminary data.</text>
</comment>
<evidence type="ECO:0000256" key="2">
    <source>
        <dbReference type="ARBA" id="ARBA00023277"/>
    </source>
</evidence>
<comment type="similarity">
    <text evidence="1 3">Belongs to the glycosyl hydrolase 57 family.</text>
</comment>
<dbReference type="InterPro" id="IPR052046">
    <property type="entry name" value="GH57_Enzymes"/>
</dbReference>
<dbReference type="Proteomes" id="UP000326570">
    <property type="component" value="Unassembled WGS sequence"/>
</dbReference>
<organism evidence="5 6">
    <name type="scientific">Adhaeribacter soli</name>
    <dbReference type="NCBI Taxonomy" id="2607655"/>
    <lineage>
        <taxon>Bacteria</taxon>
        <taxon>Pseudomonadati</taxon>
        <taxon>Bacteroidota</taxon>
        <taxon>Cytophagia</taxon>
        <taxon>Cytophagales</taxon>
        <taxon>Hymenobacteraceae</taxon>
        <taxon>Adhaeribacter</taxon>
    </lineage>
</organism>
<dbReference type="RefSeq" id="WP_150902288.1">
    <property type="nucleotide sequence ID" value="NZ_VTWT01000001.1"/>
</dbReference>
<sequence>MNKYLCIHGHFYQPPRENPWLNEVELQDGAYPYHDWNERITAECYGRNAASRILDEEGRIVDIVNNYARISFNFGPTLLEWMEKKAPQVYEAILQADKESQERYGGHGSALAQAYNHTILPLSTRRDMETQVIWGIRDFEKRFGREPEGMWCGETAVNTEVLEVMAEQGIKFTILSPYQALHIRKIGSRDWKDATDAKVDPRRPYLCKLPSGKEITLFFYHAGISQAVAFEKLLNNGIVFANRLTGSFSEQDKPELMHIATDGETYGHHHHFGEMALTYALHHVETAKLAQLTVYGQYLELFPPEYEAEIIENTSWSCSHGVERWRSNCGCNTGGRPGWNQKWRGPLRETFDWVRDTLVPVYEAEMGNYSDDPWELRNKYIEVIGNRSEENVAAFLKVNFKQNLGELDKIKILKLLEMQYHAMLMYTSCGWFFDEVTDLGTIQDISYATRALQLASSITGDDYKTPFKEKLSQAKSNEDEYESAGDIYDKLVKPAMLDLLRVGVHYAVSSLFTRYPRKSHIYCYQATSLHHEEFEAGRHRLAIGQAALKSELTWETAEFTYAVLHLGDQQMFGGVRRLQNEAAYQSMREEIVESFERSNIHEIIYLQDKYFGAHNYSFWHLFRDDQRKILTSVLQKTLSSVDALFRRLYESNYPLMQALKQLHMSLPSELKNIDNYVINTDLKAIFSSPVPDVEMLHRTIESSKRFQAELDTVTLDFSIAKSIAGLMYQLQKTPEDTELMNVIITALEKIKELKLEPELWEARNIAFALRRKLFSHHHELSSQNDPHSRNWCNRFNALYESLNMKA</sequence>
<feature type="domain" description="Glycoside hydrolase family 57 N-terminal" evidence="4">
    <location>
        <begin position="68"/>
        <end position="306"/>
    </location>
</feature>
<keyword evidence="2 3" id="KW-0119">Carbohydrate metabolism</keyword>
<evidence type="ECO:0000256" key="3">
    <source>
        <dbReference type="RuleBase" id="RU361196"/>
    </source>
</evidence>
<evidence type="ECO:0000313" key="6">
    <source>
        <dbReference type="Proteomes" id="UP000326570"/>
    </source>
</evidence>
<dbReference type="Pfam" id="PF03065">
    <property type="entry name" value="Glyco_hydro_57"/>
    <property type="match status" value="1"/>
</dbReference>
<dbReference type="PANTHER" id="PTHR36306:SF3">
    <property type="entry name" value="GLYCOSIDE HYDROLASE FAMILY 57"/>
    <property type="match status" value="1"/>
</dbReference>
<accession>A0A5N1JA03</accession>
<dbReference type="CDD" id="cd10797">
    <property type="entry name" value="GH57N_APU_like_1"/>
    <property type="match status" value="1"/>
</dbReference>
<dbReference type="GO" id="GO:0003824">
    <property type="term" value="F:catalytic activity"/>
    <property type="evidence" value="ECO:0007669"/>
    <property type="project" value="InterPro"/>
</dbReference>
<reference evidence="5 6" key="1">
    <citation type="submission" date="2019-09" db="EMBL/GenBank/DDBJ databases">
        <title>Genome sequence of Adhaeribacter sp. M2.</title>
        <authorList>
            <person name="Srinivasan S."/>
        </authorList>
    </citation>
    <scope>NUCLEOTIDE SEQUENCE [LARGE SCALE GENOMIC DNA]</scope>
    <source>
        <strain evidence="5 6">M2</strain>
    </source>
</reference>
<dbReference type="InterPro" id="IPR011330">
    <property type="entry name" value="Glyco_hydro/deAcase_b/a-brl"/>
</dbReference>
<dbReference type="PANTHER" id="PTHR36306">
    <property type="entry name" value="ALPHA-AMYLASE-RELATED-RELATED"/>
    <property type="match status" value="1"/>
</dbReference>
<evidence type="ECO:0000256" key="1">
    <source>
        <dbReference type="ARBA" id="ARBA00006821"/>
    </source>
</evidence>
<dbReference type="InterPro" id="IPR027291">
    <property type="entry name" value="Glyco_hydro_38_N_sf"/>
</dbReference>
<dbReference type="GO" id="GO:0005975">
    <property type="term" value="P:carbohydrate metabolic process"/>
    <property type="evidence" value="ECO:0007669"/>
    <property type="project" value="InterPro"/>
</dbReference>
<evidence type="ECO:0000259" key="4">
    <source>
        <dbReference type="Pfam" id="PF03065"/>
    </source>
</evidence>
<dbReference type="Pfam" id="PF12055">
    <property type="entry name" value="DUF3536"/>
    <property type="match status" value="1"/>
</dbReference>
<dbReference type="InterPro" id="IPR004300">
    <property type="entry name" value="Glyco_hydro_57_N"/>
</dbReference>
<dbReference type="InterPro" id="IPR021923">
    <property type="entry name" value="DUF3536"/>
</dbReference>